<evidence type="ECO:0000256" key="1">
    <source>
        <dbReference type="ARBA" id="ARBA00022490"/>
    </source>
</evidence>
<dbReference type="GO" id="GO:0004518">
    <property type="term" value="F:nuclease activity"/>
    <property type="evidence" value="ECO:0007669"/>
    <property type="project" value="UniProtKB-KW"/>
</dbReference>
<dbReference type="PANTHER" id="PTHR33317">
    <property type="entry name" value="POLYNUCLEOTIDYL TRANSFERASE, RIBONUCLEASE H-LIKE SUPERFAMILY PROTEIN"/>
    <property type="match status" value="1"/>
</dbReference>
<dbReference type="EC" id="3.1.-.-" evidence="5"/>
<dbReference type="GO" id="GO:0000967">
    <property type="term" value="P:rRNA 5'-end processing"/>
    <property type="evidence" value="ECO:0007669"/>
    <property type="project" value="UniProtKB-UniRule"/>
</dbReference>
<dbReference type="Proteomes" id="UP001239759">
    <property type="component" value="Unassembled WGS sequence"/>
</dbReference>
<comment type="function">
    <text evidence="5">Could be a nuclease involved in processing of the 5'-end of pre-16S rRNA.</text>
</comment>
<feature type="domain" description="YqgF/RNase H-like" evidence="6">
    <location>
        <begin position="20"/>
        <end position="130"/>
    </location>
</feature>
<sequence>MPEPDAPSVDSPSDYASIAGRRIGLDVGTVRIGVAASNREATMAFPVETVQRKTGFKDRDQSDIDRLLSLIEQYEAVEIIVGLPRDLQGHGSKSVKHAKEIAFRIRRRLRNAGVETPVVFADERLTTVAASQALRASGVSEKAGRAVIDQAAAVEILQSWLDSLALARQRENDSPN</sequence>
<dbReference type="SMART" id="SM00732">
    <property type="entry name" value="YqgFc"/>
    <property type="match status" value="1"/>
</dbReference>
<keyword evidence="2 5" id="KW-0690">Ribosome biogenesis</keyword>
<dbReference type="EMBL" id="JASNVH010000009">
    <property type="protein sequence ID" value="MDK4307185.1"/>
    <property type="molecule type" value="Genomic_DNA"/>
</dbReference>
<name>A0AAP4F9F4_9CORY</name>
<dbReference type="Gene3D" id="3.30.420.140">
    <property type="entry name" value="YqgF/RNase H-like domain"/>
    <property type="match status" value="1"/>
</dbReference>
<dbReference type="Pfam" id="PF03652">
    <property type="entry name" value="RuvX"/>
    <property type="match status" value="1"/>
</dbReference>
<dbReference type="NCBIfam" id="TIGR00250">
    <property type="entry name" value="RNAse_H_YqgF"/>
    <property type="match status" value="1"/>
</dbReference>
<evidence type="ECO:0000256" key="5">
    <source>
        <dbReference type="HAMAP-Rule" id="MF_00651"/>
    </source>
</evidence>
<dbReference type="Proteomes" id="UP001224412">
    <property type="component" value="Unassembled WGS sequence"/>
</dbReference>
<reference evidence="8 10" key="1">
    <citation type="submission" date="2023-05" db="EMBL/GenBank/DDBJ databases">
        <title>Metabolic capabilities are highly conserved among human nasal-associated Corynebacterium species in pangenomic analyses.</title>
        <authorList>
            <person name="Tran T.H."/>
            <person name="Roberts A.Q."/>
            <person name="Escapa I.F."/>
            <person name="Gao W."/>
            <person name="Conlan S."/>
            <person name="Kong H."/>
            <person name="Segre J.A."/>
            <person name="Kelly M.S."/>
            <person name="Lemon K.P."/>
        </authorList>
    </citation>
    <scope>NUCLEOTIDE SEQUENCE</scope>
    <source>
        <strain evidence="8">KPL2773</strain>
        <strain evidence="7 10">KPL3772</strain>
    </source>
</reference>
<keyword evidence="3 5" id="KW-0540">Nuclease</keyword>
<dbReference type="HAMAP" id="MF_00651">
    <property type="entry name" value="Nuclease_YqgF"/>
    <property type="match status" value="1"/>
</dbReference>
<dbReference type="InterPro" id="IPR005227">
    <property type="entry name" value="YqgF"/>
</dbReference>
<dbReference type="InterPro" id="IPR012337">
    <property type="entry name" value="RNaseH-like_sf"/>
</dbReference>
<evidence type="ECO:0000313" key="7">
    <source>
        <dbReference type="EMBL" id="MDK4290647.1"/>
    </source>
</evidence>
<keyword evidence="10" id="KW-1185">Reference proteome</keyword>
<evidence type="ECO:0000256" key="3">
    <source>
        <dbReference type="ARBA" id="ARBA00022722"/>
    </source>
</evidence>
<evidence type="ECO:0000259" key="6">
    <source>
        <dbReference type="SMART" id="SM00732"/>
    </source>
</evidence>
<dbReference type="InterPro" id="IPR037027">
    <property type="entry name" value="YqgF/RNaseH-like_dom_sf"/>
</dbReference>
<dbReference type="GeneID" id="42781617"/>
<evidence type="ECO:0000313" key="8">
    <source>
        <dbReference type="EMBL" id="MDK4307185.1"/>
    </source>
</evidence>
<evidence type="ECO:0000313" key="10">
    <source>
        <dbReference type="Proteomes" id="UP001239759"/>
    </source>
</evidence>
<keyword evidence="1 5" id="KW-0963">Cytoplasm</keyword>
<dbReference type="InterPro" id="IPR006641">
    <property type="entry name" value="YqgF/RNaseH-like_dom"/>
</dbReference>
<dbReference type="CDD" id="cd16964">
    <property type="entry name" value="YqgF"/>
    <property type="match status" value="1"/>
</dbReference>
<dbReference type="AlphaFoldDB" id="A0AAP4F9F4"/>
<organism evidence="8 9">
    <name type="scientific">Corynebacterium pseudodiphtheriticum</name>
    <dbReference type="NCBI Taxonomy" id="37637"/>
    <lineage>
        <taxon>Bacteria</taxon>
        <taxon>Bacillati</taxon>
        <taxon>Actinomycetota</taxon>
        <taxon>Actinomycetes</taxon>
        <taxon>Mycobacteriales</taxon>
        <taxon>Corynebacteriaceae</taxon>
        <taxon>Corynebacterium</taxon>
    </lineage>
</organism>
<dbReference type="EMBL" id="JASNUQ010000012">
    <property type="protein sequence ID" value="MDK4290647.1"/>
    <property type="molecule type" value="Genomic_DNA"/>
</dbReference>
<gene>
    <name evidence="8" type="primary">ruvX</name>
    <name evidence="7" type="ORF">QPX23_07925</name>
    <name evidence="8" type="ORF">QPX42_06490</name>
</gene>
<dbReference type="PANTHER" id="PTHR33317:SF4">
    <property type="entry name" value="POLYNUCLEOTIDYL TRANSFERASE, RIBONUCLEASE H-LIKE SUPERFAMILY PROTEIN"/>
    <property type="match status" value="1"/>
</dbReference>
<evidence type="ECO:0000313" key="9">
    <source>
        <dbReference type="Proteomes" id="UP001224412"/>
    </source>
</evidence>
<proteinExistence type="inferred from homology"/>
<dbReference type="GO" id="GO:0016788">
    <property type="term" value="F:hydrolase activity, acting on ester bonds"/>
    <property type="evidence" value="ECO:0007669"/>
    <property type="project" value="UniProtKB-UniRule"/>
</dbReference>
<comment type="subcellular location">
    <subcellularLocation>
        <location evidence="5">Cytoplasm</location>
    </subcellularLocation>
</comment>
<comment type="caution">
    <text evidence="8">The sequence shown here is derived from an EMBL/GenBank/DDBJ whole genome shotgun (WGS) entry which is preliminary data.</text>
</comment>
<dbReference type="GO" id="GO:0005829">
    <property type="term" value="C:cytosol"/>
    <property type="evidence" value="ECO:0007669"/>
    <property type="project" value="TreeGrafter"/>
</dbReference>
<evidence type="ECO:0000256" key="2">
    <source>
        <dbReference type="ARBA" id="ARBA00022517"/>
    </source>
</evidence>
<evidence type="ECO:0000256" key="4">
    <source>
        <dbReference type="ARBA" id="ARBA00022801"/>
    </source>
</evidence>
<keyword evidence="4 5" id="KW-0378">Hydrolase</keyword>
<protein>
    <recommendedName>
        <fullName evidence="5">Putative pre-16S rRNA nuclease</fullName>
        <ecNumber evidence="5">3.1.-.-</ecNumber>
    </recommendedName>
</protein>
<comment type="similarity">
    <text evidence="5">Belongs to the YqgF HJR family.</text>
</comment>
<dbReference type="RefSeq" id="WP_021352544.1">
    <property type="nucleotide sequence ID" value="NZ_CP051667.1"/>
</dbReference>
<accession>A0AAP4F9F4</accession>
<dbReference type="SUPFAM" id="SSF53098">
    <property type="entry name" value="Ribonuclease H-like"/>
    <property type="match status" value="1"/>
</dbReference>